<evidence type="ECO:0000313" key="13">
    <source>
        <dbReference type="Proteomes" id="UP000028252"/>
    </source>
</evidence>
<gene>
    <name evidence="8" type="primary">zipA</name>
    <name evidence="12" type="ORF">ADIMK_1510</name>
</gene>
<feature type="domain" description="ZipA C-terminal FtsZ-binding" evidence="11">
    <location>
        <begin position="313"/>
        <end position="443"/>
    </location>
</feature>
<dbReference type="SUPFAM" id="SSF64383">
    <property type="entry name" value="Cell-division protein ZipA, C-terminal domain"/>
    <property type="match status" value="1"/>
</dbReference>
<dbReference type="EMBL" id="JMQN01000018">
    <property type="protein sequence ID" value="KEA64264.1"/>
    <property type="molecule type" value="Genomic_DNA"/>
</dbReference>
<keyword evidence="13" id="KW-1185">Reference proteome</keyword>
<keyword evidence="4 8" id="KW-0812">Transmembrane</keyword>
<keyword evidence="1 8" id="KW-1003">Cell membrane</keyword>
<dbReference type="GO" id="GO:0005886">
    <property type="term" value="C:plasma membrane"/>
    <property type="evidence" value="ECO:0007669"/>
    <property type="project" value="UniProtKB-SubCell"/>
</dbReference>
<dbReference type="Gene3D" id="3.30.1400.10">
    <property type="entry name" value="ZipA, C-terminal FtsZ-binding domain"/>
    <property type="match status" value="1"/>
</dbReference>
<dbReference type="PANTHER" id="PTHR38685">
    <property type="entry name" value="CELL DIVISION PROTEIN ZIPA"/>
    <property type="match status" value="1"/>
</dbReference>
<evidence type="ECO:0000256" key="3">
    <source>
        <dbReference type="ARBA" id="ARBA00022618"/>
    </source>
</evidence>
<dbReference type="Pfam" id="PF04354">
    <property type="entry name" value="ZipA_C"/>
    <property type="match status" value="1"/>
</dbReference>
<dbReference type="eggNOG" id="COG3115">
    <property type="taxonomic scope" value="Bacteria"/>
</dbReference>
<feature type="compositionally biased region" description="Acidic residues" evidence="10">
    <location>
        <begin position="183"/>
        <end position="200"/>
    </location>
</feature>
<sequence length="456" mass="51323">MEISLREWLIIGGILVIALILFDGWRRIRGNRNRIRLDIDRSAIGEAQAEESPLSNPELPNGGARRRNHQGVEVERHEPTFAADASPVDEESDRLPEFDVQPARANSDERIREEEEQPQFEVNRSGATKSPDDALQHMDPLFDDVPVEPRPKRAKREPVPTMDTAYKQAVAEEASPPLRAQREEDDGDAEPLEMSFDFDPEQPIPVLMDRVRASSSAVERDDSRAVDAASPKRTAANKRRHPQAHPELPFDDTDTETEDVVETHYESQTDVTEPAPLKADRNVDTGRANTAASVSSERDKKGQRPAPEITPNPEDMLVIFVVARRGETLSGAVIHRIVDACGMDFGEMGIFHRYEQPDAKGSLQFSMANALQPGTFDYATLDTIEVPAVTFFMSMHDPADALEAYECMLATAETLARHLDAELLDGDRSVMRPQTKEHYRERIRDFEIHRRVKRAH</sequence>
<evidence type="ECO:0000256" key="2">
    <source>
        <dbReference type="ARBA" id="ARBA00022519"/>
    </source>
</evidence>
<dbReference type="InterPro" id="IPR036765">
    <property type="entry name" value="ZipA_FtsZ-bd_C_sf"/>
</dbReference>
<dbReference type="InterPro" id="IPR007449">
    <property type="entry name" value="ZipA_FtsZ-bd_C"/>
</dbReference>
<keyword evidence="7 8" id="KW-0131">Cell cycle</keyword>
<dbReference type="PANTHER" id="PTHR38685:SF1">
    <property type="entry name" value="CELL DIVISION PROTEIN ZIPA"/>
    <property type="match status" value="1"/>
</dbReference>
<dbReference type="STRING" id="1232683.ADIMK_1510"/>
<feature type="transmembrane region" description="Helical" evidence="8">
    <location>
        <begin position="6"/>
        <end position="25"/>
    </location>
</feature>
<evidence type="ECO:0000256" key="5">
    <source>
        <dbReference type="ARBA" id="ARBA00022989"/>
    </source>
</evidence>
<comment type="subunit">
    <text evidence="8">Interacts with FtsZ via their C-terminal domains.</text>
</comment>
<accession>A0A081G0F9</accession>
<evidence type="ECO:0000259" key="11">
    <source>
        <dbReference type="SMART" id="SM00771"/>
    </source>
</evidence>
<feature type="compositionally biased region" description="Acidic residues" evidence="10">
    <location>
        <begin position="249"/>
        <end position="260"/>
    </location>
</feature>
<comment type="similarity">
    <text evidence="8 9">Belongs to the ZipA family.</text>
</comment>
<evidence type="ECO:0000256" key="4">
    <source>
        <dbReference type="ARBA" id="ARBA00022692"/>
    </source>
</evidence>
<proteinExistence type="inferred from homology"/>
<comment type="function">
    <text evidence="8 9">Essential cell division protein that stabilizes the FtsZ protofilaments by cross-linking them and that serves as a cytoplasmic membrane anchor for the Z ring. Also required for the recruitment to the septal ring of downstream cell division proteins.</text>
</comment>
<keyword evidence="6 8" id="KW-0472">Membrane</keyword>
<keyword evidence="3 8" id="KW-0132">Cell division</keyword>
<dbReference type="NCBIfam" id="TIGR02205">
    <property type="entry name" value="septum_zipA"/>
    <property type="match status" value="1"/>
</dbReference>
<protein>
    <recommendedName>
        <fullName evidence="8 9">Cell division protein ZipA</fullName>
    </recommendedName>
</protein>
<keyword evidence="2 8" id="KW-0997">Cell inner membrane</keyword>
<dbReference type="SMART" id="SM00771">
    <property type="entry name" value="ZipA_C"/>
    <property type="match status" value="1"/>
</dbReference>
<comment type="subcellular location">
    <subcellularLocation>
        <location evidence="8">Cell inner membrane</location>
        <topology evidence="8">Single-pass type I membrane protein</topology>
    </subcellularLocation>
    <text evidence="8">Localizes to the Z ring in an FtsZ-dependent manner.</text>
</comment>
<comment type="caution">
    <text evidence="12">The sequence shown here is derived from an EMBL/GenBank/DDBJ whole genome shotgun (WGS) entry which is preliminary data.</text>
</comment>
<dbReference type="PATRIC" id="fig|1232683.4.peg.1489"/>
<name>A0A081G0F9_9GAMM</name>
<evidence type="ECO:0000256" key="6">
    <source>
        <dbReference type="ARBA" id="ARBA00023136"/>
    </source>
</evidence>
<evidence type="ECO:0000256" key="1">
    <source>
        <dbReference type="ARBA" id="ARBA00022475"/>
    </source>
</evidence>
<evidence type="ECO:0000313" key="12">
    <source>
        <dbReference type="EMBL" id="KEA64264.1"/>
    </source>
</evidence>
<dbReference type="RefSeq" id="WP_051692674.1">
    <property type="nucleotide sequence ID" value="NZ_JMQN01000018.1"/>
</dbReference>
<dbReference type="GO" id="GO:0043093">
    <property type="term" value="P:FtsZ-dependent cytokinesis"/>
    <property type="evidence" value="ECO:0007669"/>
    <property type="project" value="UniProtKB-UniRule"/>
</dbReference>
<evidence type="ECO:0000256" key="9">
    <source>
        <dbReference type="RuleBase" id="RU003612"/>
    </source>
</evidence>
<dbReference type="InterPro" id="IPR011919">
    <property type="entry name" value="Cell_div_ZipA"/>
</dbReference>
<organism evidence="12 13">
    <name type="scientific">Marinobacterium lacunae</name>
    <dbReference type="NCBI Taxonomy" id="1232683"/>
    <lineage>
        <taxon>Bacteria</taxon>
        <taxon>Pseudomonadati</taxon>
        <taxon>Pseudomonadota</taxon>
        <taxon>Gammaproteobacteria</taxon>
        <taxon>Oceanospirillales</taxon>
        <taxon>Oceanospirillaceae</taxon>
        <taxon>Marinobacterium</taxon>
    </lineage>
</organism>
<dbReference type="OrthoDB" id="7054914at2"/>
<evidence type="ECO:0000256" key="10">
    <source>
        <dbReference type="SAM" id="MobiDB-lite"/>
    </source>
</evidence>
<dbReference type="GO" id="GO:0032153">
    <property type="term" value="C:cell division site"/>
    <property type="evidence" value="ECO:0007669"/>
    <property type="project" value="UniProtKB-UniRule"/>
</dbReference>
<evidence type="ECO:0000256" key="8">
    <source>
        <dbReference type="HAMAP-Rule" id="MF_00509"/>
    </source>
</evidence>
<evidence type="ECO:0000256" key="7">
    <source>
        <dbReference type="ARBA" id="ARBA00023306"/>
    </source>
</evidence>
<keyword evidence="5 8" id="KW-1133">Transmembrane helix</keyword>
<feature type="compositionally biased region" description="Basic and acidic residues" evidence="10">
    <location>
        <begin position="70"/>
        <end position="79"/>
    </location>
</feature>
<reference evidence="12 13" key="1">
    <citation type="submission" date="2014-04" db="EMBL/GenBank/DDBJ databases">
        <title>Marinobacterium kochiensis sp. nov., isolated from sediment sample collected from Kochi backwaters in Kerala, India.</title>
        <authorList>
            <person name="Singh A."/>
            <person name="Pinnaka A.K."/>
        </authorList>
    </citation>
    <scope>NUCLEOTIDE SEQUENCE [LARGE SCALE GENOMIC DNA]</scope>
    <source>
        <strain evidence="12 13">AK27</strain>
    </source>
</reference>
<dbReference type="Proteomes" id="UP000028252">
    <property type="component" value="Unassembled WGS sequence"/>
</dbReference>
<dbReference type="GO" id="GO:0000917">
    <property type="term" value="P:division septum assembly"/>
    <property type="evidence" value="ECO:0007669"/>
    <property type="project" value="TreeGrafter"/>
</dbReference>
<dbReference type="AlphaFoldDB" id="A0A081G0F9"/>
<dbReference type="HAMAP" id="MF_00509">
    <property type="entry name" value="ZipA"/>
    <property type="match status" value="1"/>
</dbReference>
<feature type="region of interest" description="Disordered" evidence="10">
    <location>
        <begin position="47"/>
        <end position="311"/>
    </location>
</feature>